<proteinExistence type="predicted"/>
<keyword evidence="4" id="KW-1185">Reference proteome</keyword>
<dbReference type="AlphaFoldDB" id="A0A2R5EZN0"/>
<evidence type="ECO:0000256" key="1">
    <source>
        <dbReference type="SAM" id="MobiDB-lite"/>
    </source>
</evidence>
<dbReference type="InterPro" id="IPR014245">
    <property type="entry name" value="Spore_III_AF"/>
</dbReference>
<reference evidence="3 4" key="1">
    <citation type="submission" date="2017-08" db="EMBL/GenBank/DDBJ databases">
        <title>Substantial Increase in Enzyme Production by Combined Drug-Resistance Mutations in Paenibacillus agaridevorans.</title>
        <authorList>
            <person name="Tanaka Y."/>
            <person name="Funane K."/>
            <person name="Hosaka T."/>
            <person name="Shiwa Y."/>
            <person name="Fujita N."/>
            <person name="Miyazaki T."/>
            <person name="Yoshikawa H."/>
            <person name="Murakami K."/>
            <person name="Kasahara K."/>
            <person name="Inaoka T."/>
            <person name="Hiraga Y."/>
            <person name="Ochi K."/>
        </authorList>
    </citation>
    <scope>NUCLEOTIDE SEQUENCE [LARGE SCALE GENOMIC DNA]</scope>
    <source>
        <strain evidence="3 4">T-3040</strain>
    </source>
</reference>
<evidence type="ECO:0000313" key="3">
    <source>
        <dbReference type="EMBL" id="GBG12130.1"/>
    </source>
</evidence>
<feature type="region of interest" description="Disordered" evidence="1">
    <location>
        <begin position="182"/>
        <end position="205"/>
    </location>
</feature>
<evidence type="ECO:0000313" key="4">
    <source>
        <dbReference type="Proteomes" id="UP000245202"/>
    </source>
</evidence>
<gene>
    <name evidence="3" type="ORF">PAT3040_06991</name>
</gene>
<dbReference type="Pfam" id="PF09581">
    <property type="entry name" value="Spore_III_AF"/>
    <property type="match status" value="1"/>
</dbReference>
<feature type="transmembrane region" description="Helical" evidence="2">
    <location>
        <begin position="12"/>
        <end position="27"/>
    </location>
</feature>
<keyword evidence="2" id="KW-0472">Membrane</keyword>
<sequence>MMTWLSDWLRDIIAVILLAVLVELLLPNKAMQRYARLVVGLFILLTILSPLLRLFQEDIGSKLDASIQIWDERTMERNVKMPTLSEIERKAAELSEQRGRETAKLVERTLESGMLAELRKNAGSAVESVDVALVWGEKRGENDVPDIGGITITLRAMQSSEKEEEVPVAEEVEEVQQVSVQVSVEASPEQKEQSGTGYPGTRDEYAEVKGRAATEIRDVIYQGWGVHRDLILIRQRA</sequence>
<evidence type="ECO:0000256" key="2">
    <source>
        <dbReference type="SAM" id="Phobius"/>
    </source>
</evidence>
<dbReference type="NCBIfam" id="TIGR02896">
    <property type="entry name" value="spore_III_AF"/>
    <property type="match status" value="1"/>
</dbReference>
<organism evidence="3 4">
    <name type="scientific">Paenibacillus agaridevorans</name>
    <dbReference type="NCBI Taxonomy" id="171404"/>
    <lineage>
        <taxon>Bacteria</taxon>
        <taxon>Bacillati</taxon>
        <taxon>Bacillota</taxon>
        <taxon>Bacilli</taxon>
        <taxon>Bacillales</taxon>
        <taxon>Paenibacillaceae</taxon>
        <taxon>Paenibacillus</taxon>
    </lineage>
</organism>
<feature type="transmembrane region" description="Helical" evidence="2">
    <location>
        <begin position="34"/>
        <end position="55"/>
    </location>
</feature>
<accession>A0A2R5EZN0</accession>
<dbReference type="EMBL" id="BDQX01000458">
    <property type="protein sequence ID" value="GBG12130.1"/>
    <property type="molecule type" value="Genomic_DNA"/>
</dbReference>
<keyword evidence="2" id="KW-0812">Transmembrane</keyword>
<protein>
    <submittedName>
        <fullName evidence="3">Putative stage III sporulation protein AF</fullName>
    </submittedName>
</protein>
<comment type="caution">
    <text evidence="3">The sequence shown here is derived from an EMBL/GenBank/DDBJ whole genome shotgun (WGS) entry which is preliminary data.</text>
</comment>
<keyword evidence="2" id="KW-1133">Transmembrane helix</keyword>
<dbReference type="Proteomes" id="UP000245202">
    <property type="component" value="Unassembled WGS sequence"/>
</dbReference>
<name>A0A2R5EZN0_9BACL</name>